<sequence>MELAGDMLNEMHREMGGDKVTENLSRYEVTLQSPDGKDSWTGEVTGPPELYPLNTVLVLASSKSILVLDKSLKKKWQASLSYDVTSGPGEQDELTGLGPCVERKGTLLVADQGMLSAFDLGTGKVRWRLPTVGIFSMFFDTEEMLYLNTTTATHDSLKFSKQINIMQMPGAVVLKVNPANGEVLWRNDTAGMIGRLTGKYIFTMASNDPIDEEIEGTSFQTGFEKPPFIRIRRLNPKNGREVWEHFQQRAPLDVQFEDNYIRLVFRKEVQVLKFAKF</sequence>
<evidence type="ECO:0000313" key="2">
    <source>
        <dbReference type="EMBL" id="MPM90693.1"/>
    </source>
</evidence>
<dbReference type="Gene3D" id="2.130.10.10">
    <property type="entry name" value="YVTN repeat-like/Quinoprotein amine dehydrogenase"/>
    <property type="match status" value="1"/>
</dbReference>
<dbReference type="SUPFAM" id="SSF50998">
    <property type="entry name" value="Quinoprotein alcohol dehydrogenase-like"/>
    <property type="match status" value="1"/>
</dbReference>
<dbReference type="Pfam" id="PF13360">
    <property type="entry name" value="PQQ_2"/>
    <property type="match status" value="1"/>
</dbReference>
<proteinExistence type="predicted"/>
<comment type="caution">
    <text evidence="2">The sequence shown here is derived from an EMBL/GenBank/DDBJ whole genome shotgun (WGS) entry which is preliminary data.</text>
</comment>
<organism evidence="2">
    <name type="scientific">bioreactor metagenome</name>
    <dbReference type="NCBI Taxonomy" id="1076179"/>
    <lineage>
        <taxon>unclassified sequences</taxon>
        <taxon>metagenomes</taxon>
        <taxon>ecological metagenomes</taxon>
    </lineage>
</organism>
<dbReference type="EMBL" id="VSSQ01037882">
    <property type="protein sequence ID" value="MPM90693.1"/>
    <property type="molecule type" value="Genomic_DNA"/>
</dbReference>
<dbReference type="InterPro" id="IPR002372">
    <property type="entry name" value="PQQ_rpt_dom"/>
</dbReference>
<dbReference type="InterPro" id="IPR011047">
    <property type="entry name" value="Quinoprotein_ADH-like_sf"/>
</dbReference>
<accession>A0A645DPJ1</accession>
<protein>
    <recommendedName>
        <fullName evidence="1">Pyrrolo-quinoline quinone repeat domain-containing protein</fullName>
    </recommendedName>
</protein>
<dbReference type="InterPro" id="IPR015943">
    <property type="entry name" value="WD40/YVTN_repeat-like_dom_sf"/>
</dbReference>
<feature type="domain" description="Pyrrolo-quinoline quinone repeat" evidence="1">
    <location>
        <begin position="76"/>
        <end position="254"/>
    </location>
</feature>
<name>A0A645DPJ1_9ZZZZ</name>
<evidence type="ECO:0000259" key="1">
    <source>
        <dbReference type="Pfam" id="PF13360"/>
    </source>
</evidence>
<gene>
    <name evidence="2" type="ORF">SDC9_137815</name>
</gene>
<dbReference type="AlphaFoldDB" id="A0A645DPJ1"/>
<reference evidence="2" key="1">
    <citation type="submission" date="2019-08" db="EMBL/GenBank/DDBJ databases">
        <authorList>
            <person name="Kucharzyk K."/>
            <person name="Murdoch R.W."/>
            <person name="Higgins S."/>
            <person name="Loffler F."/>
        </authorList>
    </citation>
    <scope>NUCLEOTIDE SEQUENCE</scope>
</reference>